<dbReference type="SUPFAM" id="SSF53474">
    <property type="entry name" value="alpha/beta-Hydrolases"/>
    <property type="match status" value="1"/>
</dbReference>
<evidence type="ECO:0000256" key="2">
    <source>
        <dbReference type="ARBA" id="ARBA00022801"/>
    </source>
</evidence>
<dbReference type="GeneID" id="54577031"/>
<dbReference type="InterPro" id="IPR029058">
    <property type="entry name" value="AB_hydrolase_fold"/>
</dbReference>
<evidence type="ECO:0000256" key="1">
    <source>
        <dbReference type="ARBA" id="ARBA00005964"/>
    </source>
</evidence>
<keyword evidence="3" id="KW-0732">Signal</keyword>
<feature type="chain" id="PRO_5025711924" description="Carboxylic ester hydrolase" evidence="3">
    <location>
        <begin position="20"/>
        <end position="514"/>
    </location>
</feature>
<keyword evidence="2 3" id="KW-0378">Hydrolase</keyword>
<dbReference type="PANTHER" id="PTHR43918">
    <property type="entry name" value="ACETYLCHOLINESTERASE"/>
    <property type="match status" value="1"/>
</dbReference>
<feature type="domain" description="Carboxylesterase type B" evidence="4">
    <location>
        <begin position="370"/>
        <end position="490"/>
    </location>
</feature>
<comment type="similarity">
    <text evidence="1 3">Belongs to the type-B carboxylesterase/lipase family.</text>
</comment>
<dbReference type="InterPro" id="IPR019826">
    <property type="entry name" value="Carboxylesterase_B_AS"/>
</dbReference>
<protein>
    <recommendedName>
        <fullName evidence="3">Carboxylic ester hydrolase</fullName>
        <ecNumber evidence="3">3.1.1.-</ecNumber>
    </recommendedName>
</protein>
<dbReference type="Pfam" id="PF00135">
    <property type="entry name" value="COesterase"/>
    <property type="match status" value="2"/>
</dbReference>
<evidence type="ECO:0000256" key="3">
    <source>
        <dbReference type="RuleBase" id="RU361235"/>
    </source>
</evidence>
<dbReference type="InterPro" id="IPR002018">
    <property type="entry name" value="CarbesteraseB"/>
</dbReference>
<accession>A0A6A6IG16</accession>
<dbReference type="EMBL" id="ML987195">
    <property type="protein sequence ID" value="KAF2249381.1"/>
    <property type="molecule type" value="Genomic_DNA"/>
</dbReference>
<dbReference type="RefSeq" id="XP_033684385.1">
    <property type="nucleotide sequence ID" value="XM_033823701.1"/>
</dbReference>
<feature type="domain" description="Carboxylesterase type B" evidence="4">
    <location>
        <begin position="27"/>
        <end position="356"/>
    </location>
</feature>
<evidence type="ECO:0000313" key="6">
    <source>
        <dbReference type="Proteomes" id="UP000800094"/>
    </source>
</evidence>
<name>A0A6A6IG16_9PLEO</name>
<dbReference type="InterPro" id="IPR050654">
    <property type="entry name" value="AChE-related_enzymes"/>
</dbReference>
<dbReference type="Gene3D" id="3.40.50.1820">
    <property type="entry name" value="alpha/beta hydrolase"/>
    <property type="match status" value="2"/>
</dbReference>
<feature type="signal peptide" evidence="3">
    <location>
        <begin position="1"/>
        <end position="19"/>
    </location>
</feature>
<dbReference type="PANTHER" id="PTHR43918:SF4">
    <property type="entry name" value="CARBOXYLIC ESTER HYDROLASE"/>
    <property type="match status" value="1"/>
</dbReference>
<keyword evidence="6" id="KW-1185">Reference proteome</keyword>
<evidence type="ECO:0000259" key="4">
    <source>
        <dbReference type="Pfam" id="PF00135"/>
    </source>
</evidence>
<reference evidence="5" key="1">
    <citation type="journal article" date="2020" name="Stud. Mycol.">
        <title>101 Dothideomycetes genomes: a test case for predicting lifestyles and emergence of pathogens.</title>
        <authorList>
            <person name="Haridas S."/>
            <person name="Albert R."/>
            <person name="Binder M."/>
            <person name="Bloem J."/>
            <person name="Labutti K."/>
            <person name="Salamov A."/>
            <person name="Andreopoulos B."/>
            <person name="Baker S."/>
            <person name="Barry K."/>
            <person name="Bills G."/>
            <person name="Bluhm B."/>
            <person name="Cannon C."/>
            <person name="Castanera R."/>
            <person name="Culley D."/>
            <person name="Daum C."/>
            <person name="Ezra D."/>
            <person name="Gonzalez J."/>
            <person name="Henrissat B."/>
            <person name="Kuo A."/>
            <person name="Liang C."/>
            <person name="Lipzen A."/>
            <person name="Lutzoni F."/>
            <person name="Magnuson J."/>
            <person name="Mondo S."/>
            <person name="Nolan M."/>
            <person name="Ohm R."/>
            <person name="Pangilinan J."/>
            <person name="Park H.-J."/>
            <person name="Ramirez L."/>
            <person name="Alfaro M."/>
            <person name="Sun H."/>
            <person name="Tritt A."/>
            <person name="Yoshinaga Y."/>
            <person name="Zwiers L.-H."/>
            <person name="Turgeon B."/>
            <person name="Goodwin S."/>
            <person name="Spatafora J."/>
            <person name="Crous P."/>
            <person name="Grigoriev I."/>
        </authorList>
    </citation>
    <scope>NUCLEOTIDE SEQUENCE</scope>
    <source>
        <strain evidence="5">CBS 122368</strain>
    </source>
</reference>
<organism evidence="5 6">
    <name type="scientific">Trematosphaeria pertusa</name>
    <dbReference type="NCBI Taxonomy" id="390896"/>
    <lineage>
        <taxon>Eukaryota</taxon>
        <taxon>Fungi</taxon>
        <taxon>Dikarya</taxon>
        <taxon>Ascomycota</taxon>
        <taxon>Pezizomycotina</taxon>
        <taxon>Dothideomycetes</taxon>
        <taxon>Pleosporomycetidae</taxon>
        <taxon>Pleosporales</taxon>
        <taxon>Massarineae</taxon>
        <taxon>Trematosphaeriaceae</taxon>
        <taxon>Trematosphaeria</taxon>
    </lineage>
</organism>
<evidence type="ECO:0000313" key="5">
    <source>
        <dbReference type="EMBL" id="KAF2249381.1"/>
    </source>
</evidence>
<gene>
    <name evidence="5" type="ORF">BU26DRAFT_426854</name>
</gene>
<dbReference type="AlphaFoldDB" id="A0A6A6IG16"/>
<dbReference type="GO" id="GO:0052689">
    <property type="term" value="F:carboxylic ester hydrolase activity"/>
    <property type="evidence" value="ECO:0007669"/>
    <property type="project" value="TreeGrafter"/>
</dbReference>
<sequence>MKSITSSFCVLSLVSASASQTSRMVVQTVQTDSGLVQGHSAATAPEVSEYLGIPYAKPPIGELRFAAPQRYHGNGSINGTSFGFSCPISSTYSSQLQPSPEANLNLTAAGVKILDAIAQTGDRFSEDCLTLNIWTKPQVGEQGKAVMLWIYGGGFIAGNSDAPTYNGAHIADQEDVVVVSINYRVNIFGFPGAPGSSNLGLLDQRLAIEWVRNSIAAFGGDPARITIFGESAGGGAVDFYSYAWTADPVVAGFIAQSGTTEVVPPNDASTAAALWFNASMILGCGGSGDNATEVMNCMRTKDVAQITTAISSLPNFVTSVDEQVVYSDYPARSLAGNFIKKPMLIGHTDFEAGMVRIVSGLKNITLPDSILDAFDLETFYCPAASRANVSVYNNVPIWRYRYFGDFPNMRLSETIHTGAYHGAEVNILFDTVPVGEGIPESTAAEIEIGDYMRGAWAAFAKDPENGLDAYGWPRYDPTKETLIRLGYMNNTGPNVAFPGNYDSACGSIFPAIAS</sequence>
<dbReference type="Proteomes" id="UP000800094">
    <property type="component" value="Unassembled WGS sequence"/>
</dbReference>
<dbReference type="EC" id="3.1.1.-" evidence="3"/>
<dbReference type="PROSITE" id="PS00122">
    <property type="entry name" value="CARBOXYLESTERASE_B_1"/>
    <property type="match status" value="1"/>
</dbReference>
<proteinExistence type="inferred from homology"/>
<dbReference type="OrthoDB" id="408631at2759"/>